<reference evidence="1" key="2">
    <citation type="submission" date="2023-05" db="EMBL/GenBank/DDBJ databases">
        <authorList>
            <consortium name="Lawrence Berkeley National Laboratory"/>
            <person name="Steindorff A."/>
            <person name="Hensen N."/>
            <person name="Bonometti L."/>
            <person name="Westerberg I."/>
            <person name="Brannstrom I.O."/>
            <person name="Guillou S."/>
            <person name="Cros-Aarteil S."/>
            <person name="Calhoun S."/>
            <person name="Haridas S."/>
            <person name="Kuo A."/>
            <person name="Mondo S."/>
            <person name="Pangilinan J."/>
            <person name="Riley R."/>
            <person name="Labutti K."/>
            <person name="Andreopoulos B."/>
            <person name="Lipzen A."/>
            <person name="Chen C."/>
            <person name="Yanf M."/>
            <person name="Daum C."/>
            <person name="Ng V."/>
            <person name="Clum A."/>
            <person name="Ohm R."/>
            <person name="Martin F."/>
            <person name="Silar P."/>
            <person name="Natvig D."/>
            <person name="Lalanne C."/>
            <person name="Gautier V."/>
            <person name="Ament-Velasquez S.L."/>
            <person name="Kruys A."/>
            <person name="Hutchinson M.I."/>
            <person name="Powell A.J."/>
            <person name="Barry K."/>
            <person name="Miller A.N."/>
            <person name="Grigoriev I.V."/>
            <person name="Debuchy R."/>
            <person name="Gladieux P."/>
            <person name="Thoren M.H."/>
            <person name="Johannesson H."/>
        </authorList>
    </citation>
    <scope>NUCLEOTIDE SEQUENCE</scope>
    <source>
        <strain evidence="1">PSN293</strain>
    </source>
</reference>
<dbReference type="AlphaFoldDB" id="A0AAN6Y1V0"/>
<dbReference type="Proteomes" id="UP001301769">
    <property type="component" value="Unassembled WGS sequence"/>
</dbReference>
<dbReference type="EMBL" id="MU858173">
    <property type="protein sequence ID" value="KAK4210510.1"/>
    <property type="molecule type" value="Genomic_DNA"/>
</dbReference>
<name>A0AAN6Y1V0_9PEZI</name>
<proteinExistence type="predicted"/>
<accession>A0AAN6Y1V0</accession>
<organism evidence="1 2">
    <name type="scientific">Rhypophila decipiens</name>
    <dbReference type="NCBI Taxonomy" id="261697"/>
    <lineage>
        <taxon>Eukaryota</taxon>
        <taxon>Fungi</taxon>
        <taxon>Dikarya</taxon>
        <taxon>Ascomycota</taxon>
        <taxon>Pezizomycotina</taxon>
        <taxon>Sordariomycetes</taxon>
        <taxon>Sordariomycetidae</taxon>
        <taxon>Sordariales</taxon>
        <taxon>Naviculisporaceae</taxon>
        <taxon>Rhypophila</taxon>
    </lineage>
</organism>
<keyword evidence="2" id="KW-1185">Reference proteome</keyword>
<evidence type="ECO:0000313" key="1">
    <source>
        <dbReference type="EMBL" id="KAK4210510.1"/>
    </source>
</evidence>
<reference evidence="1" key="1">
    <citation type="journal article" date="2023" name="Mol. Phylogenet. Evol.">
        <title>Genome-scale phylogeny and comparative genomics of the fungal order Sordariales.</title>
        <authorList>
            <person name="Hensen N."/>
            <person name="Bonometti L."/>
            <person name="Westerberg I."/>
            <person name="Brannstrom I.O."/>
            <person name="Guillou S."/>
            <person name="Cros-Aarteil S."/>
            <person name="Calhoun S."/>
            <person name="Haridas S."/>
            <person name="Kuo A."/>
            <person name="Mondo S."/>
            <person name="Pangilinan J."/>
            <person name="Riley R."/>
            <person name="LaButti K."/>
            <person name="Andreopoulos B."/>
            <person name="Lipzen A."/>
            <person name="Chen C."/>
            <person name="Yan M."/>
            <person name="Daum C."/>
            <person name="Ng V."/>
            <person name="Clum A."/>
            <person name="Steindorff A."/>
            <person name="Ohm R.A."/>
            <person name="Martin F."/>
            <person name="Silar P."/>
            <person name="Natvig D.O."/>
            <person name="Lalanne C."/>
            <person name="Gautier V."/>
            <person name="Ament-Velasquez S.L."/>
            <person name="Kruys A."/>
            <person name="Hutchinson M.I."/>
            <person name="Powell A.J."/>
            <person name="Barry K."/>
            <person name="Miller A.N."/>
            <person name="Grigoriev I.V."/>
            <person name="Debuchy R."/>
            <person name="Gladieux P."/>
            <person name="Hiltunen Thoren M."/>
            <person name="Johannesson H."/>
        </authorList>
    </citation>
    <scope>NUCLEOTIDE SEQUENCE</scope>
    <source>
        <strain evidence="1">PSN293</strain>
    </source>
</reference>
<comment type="caution">
    <text evidence="1">The sequence shown here is derived from an EMBL/GenBank/DDBJ whole genome shotgun (WGS) entry which is preliminary data.</text>
</comment>
<evidence type="ECO:0000313" key="2">
    <source>
        <dbReference type="Proteomes" id="UP001301769"/>
    </source>
</evidence>
<sequence>MSLFGSNVLPPAAGPFSFPPSTTSAFGSSVPRPANSLFGSNVPLPTTSPFASSVLPPTTKVEIDPNGDLTLVIGRKPAQESVLAPGSTIREFLVDSRAVSRGSPVLKRMLNGPFMESKPSDNTEWRVSLPDDIPEAAKVLFDIAHSRFEAVDSLTPSVAYLHAILVFSEKYDMTALLRPWAKSWLPLQRINTWTGFTEFAQLVGITWELGAKDSLDLLVKRMLVECGTGTDDGKLIAHGTHISIDVAETMPLVPPGLFASIAEERNRIIDKMLKEIKQHFQRLHQLAGSISTEPKTYGLFDGSTLTVPKPIPYCTSYEVKTCHTLMLGSLMASFQVAELQCILAQPGDPLTRHPFSIKELEKQIKCIPSTVVGYHSHCKTPGPQIQQSYQETLNAMKSLLTEEHQKYLANQHLKLGGIRTMQGK</sequence>
<protein>
    <submittedName>
        <fullName evidence="1">Uncharacterized protein</fullName>
    </submittedName>
</protein>
<gene>
    <name evidence="1" type="ORF">QBC37DRAFT_428698</name>
</gene>